<keyword evidence="3" id="KW-0560">Oxidoreductase</keyword>
<accession>A0ABC8CEL9</accession>
<feature type="domain" description="Prolyl 4-hydroxylase alpha subunit" evidence="4">
    <location>
        <begin position="60"/>
        <end position="236"/>
    </location>
</feature>
<dbReference type="Gene3D" id="2.60.120.620">
    <property type="entry name" value="q2cbj1_9rhob like domain"/>
    <property type="match status" value="1"/>
</dbReference>
<dbReference type="SMART" id="SM00702">
    <property type="entry name" value="P4Hc"/>
    <property type="match status" value="1"/>
</dbReference>
<protein>
    <recommendedName>
        <fullName evidence="4">Prolyl 4-hydroxylase alpha subunit domain-containing protein</fullName>
    </recommendedName>
</protein>
<dbReference type="GO" id="GO:0051213">
    <property type="term" value="F:dioxygenase activity"/>
    <property type="evidence" value="ECO:0007669"/>
    <property type="project" value="UniProtKB-KW"/>
</dbReference>
<evidence type="ECO:0000313" key="5">
    <source>
        <dbReference type="EMBL" id="ASL40373.1"/>
    </source>
</evidence>
<dbReference type="PANTHER" id="PTHR12117">
    <property type="entry name" value="HISTONE ACETYLTRANSFERASE COMPLEX"/>
    <property type="match status" value="1"/>
</dbReference>
<evidence type="ECO:0000256" key="3">
    <source>
        <dbReference type="ARBA" id="ARBA00023002"/>
    </source>
</evidence>
<evidence type="ECO:0000256" key="1">
    <source>
        <dbReference type="ARBA" id="ARBA00001961"/>
    </source>
</evidence>
<dbReference type="InterPro" id="IPR039558">
    <property type="entry name" value="TPA1/OFD1_N"/>
</dbReference>
<proteinExistence type="predicted"/>
<evidence type="ECO:0000256" key="2">
    <source>
        <dbReference type="ARBA" id="ARBA00022964"/>
    </source>
</evidence>
<evidence type="ECO:0000313" key="6">
    <source>
        <dbReference type="Proteomes" id="UP000198285"/>
    </source>
</evidence>
<gene>
    <name evidence="5" type="ORF">CBI36_07915</name>
</gene>
<comment type="cofactor">
    <cofactor evidence="1">
        <name>L-ascorbate</name>
        <dbReference type="ChEBI" id="CHEBI:38290"/>
    </cofactor>
</comment>
<dbReference type="EMBL" id="CP022374">
    <property type="protein sequence ID" value="ASL40373.1"/>
    <property type="molecule type" value="Genomic_DNA"/>
</dbReference>
<dbReference type="PANTHER" id="PTHR12117:SF0">
    <property type="entry name" value="PROLYL 3-HYDROXYLASE OGFOD1"/>
    <property type="match status" value="1"/>
</dbReference>
<dbReference type="Pfam" id="PF13661">
    <property type="entry name" value="2OG-FeII_Oxy_4"/>
    <property type="match status" value="1"/>
</dbReference>
<dbReference type="AlphaFoldDB" id="A0ABC8CEL9"/>
<dbReference type="Proteomes" id="UP000198285">
    <property type="component" value="Chromosome"/>
</dbReference>
<organism evidence="5 6">
    <name type="scientific">Acetobacter oryzifermentans</name>
    <dbReference type="NCBI Taxonomy" id="1633874"/>
    <lineage>
        <taxon>Bacteria</taxon>
        <taxon>Pseudomonadati</taxon>
        <taxon>Pseudomonadota</taxon>
        <taxon>Alphaproteobacteria</taxon>
        <taxon>Acetobacterales</taxon>
        <taxon>Acetobacteraceae</taxon>
        <taxon>Acetobacter</taxon>
    </lineage>
</organism>
<keyword evidence="2" id="KW-0223">Dioxygenase</keyword>
<dbReference type="InterPro" id="IPR051842">
    <property type="entry name" value="uS12_prolyl_hydroxylase"/>
</dbReference>
<dbReference type="InterPro" id="IPR006620">
    <property type="entry name" value="Pro_4_hyd_alph"/>
</dbReference>
<reference evidence="5 6" key="1">
    <citation type="submission" date="2017-05" db="EMBL/GenBank/DDBJ databases">
        <title>The gut commensal microbiome of Drosophila is modified by the endosymbiont Wolbachia.</title>
        <authorList>
            <person name="Simhadri R.K."/>
            <person name="Guo R."/>
            <person name="Fast E.M."/>
            <person name="Schultz M.J."/>
            <person name="Vaisman N."/>
            <person name="Slatko B."/>
            <person name="Frydman H.M."/>
        </authorList>
    </citation>
    <scope>NUCLEOTIDE SEQUENCE [LARGE SCALE GENOMIC DNA]</scope>
    <source>
        <strain evidence="6">dm</strain>
    </source>
</reference>
<evidence type="ECO:0000259" key="4">
    <source>
        <dbReference type="SMART" id="SM00702"/>
    </source>
</evidence>
<sequence length="239" mass="27278">MWHMNPDIKTDNILDPENVYLQVKEFLCGTSIREALLEIRDGEPVVQIMHALPDATAIEIFRELALEEAWQEEFWIFTNRHEAELVSREKFELAHGPERMSRNACLRKPSTEMKTFRALLAAIVSQEVSTAFSDISGETVSFKTADMARYEHQHYLSRHQDLFDDRRFALIWFFAPDWQDGCGGELIVEAETGSAKVVRPHFGSVAVLAIKEGCYHQVAAVASQVWRRFSVAVHFHAAG</sequence>
<name>A0ABC8CEL9_9PROT</name>